<feature type="transmembrane region" description="Helical" evidence="1">
    <location>
        <begin position="12"/>
        <end position="30"/>
    </location>
</feature>
<keyword evidence="1" id="KW-0812">Transmembrane</keyword>
<protein>
    <submittedName>
        <fullName evidence="2">Uncharacterized protein</fullName>
    </submittedName>
</protein>
<evidence type="ECO:0000313" key="2">
    <source>
        <dbReference type="EMBL" id="ACE03238.1"/>
    </source>
</evidence>
<accession>B3EL11</accession>
<dbReference type="AlphaFoldDB" id="B3EL11"/>
<proteinExistence type="predicted"/>
<dbReference type="HOGENOM" id="CLU_2684544_0_0_10"/>
<name>B3EL11_CHLPB</name>
<reference evidence="2" key="1">
    <citation type="submission" date="2008-06" db="EMBL/GenBank/DDBJ databases">
        <title>Complete sequence of Chlorobium phaeobacteroides BS1.</title>
        <authorList>
            <consortium name="US DOE Joint Genome Institute"/>
            <person name="Lucas S."/>
            <person name="Copeland A."/>
            <person name="Lapidus A."/>
            <person name="Glavina del Rio T."/>
            <person name="Dalin E."/>
            <person name="Tice H."/>
            <person name="Bruce D."/>
            <person name="Goodwin L."/>
            <person name="Pitluck S."/>
            <person name="Schmutz J."/>
            <person name="Larimer F."/>
            <person name="Land M."/>
            <person name="Hauser L."/>
            <person name="Kyrpides N."/>
            <person name="Ovchinnikova G."/>
            <person name="Li T."/>
            <person name="Liu Z."/>
            <person name="Zhao F."/>
            <person name="Overmann J."/>
            <person name="Bryant D.A."/>
            <person name="Richardson P."/>
        </authorList>
    </citation>
    <scope>NUCLEOTIDE SEQUENCE [LARGE SCALE GENOMIC DNA]</scope>
    <source>
        <strain evidence="2">BS1</strain>
    </source>
</reference>
<sequence>MLVGSFKSLWNRAVFYVGLGWLVLIALIWNTDQLATSADRQIYIGVIAAGFLLVYVSGFIIEAMYKRKQAANR</sequence>
<keyword evidence="1" id="KW-0472">Membrane</keyword>
<dbReference type="KEGG" id="cpb:Cphamn1_0269"/>
<feature type="transmembrane region" description="Helical" evidence="1">
    <location>
        <begin position="42"/>
        <end position="65"/>
    </location>
</feature>
<keyword evidence="1" id="KW-1133">Transmembrane helix</keyword>
<organism evidence="2">
    <name type="scientific">Chlorobium phaeobacteroides (strain BS1)</name>
    <dbReference type="NCBI Taxonomy" id="331678"/>
    <lineage>
        <taxon>Bacteria</taxon>
        <taxon>Pseudomonadati</taxon>
        <taxon>Chlorobiota</taxon>
        <taxon>Chlorobiia</taxon>
        <taxon>Chlorobiales</taxon>
        <taxon>Chlorobiaceae</taxon>
        <taxon>Chlorobium/Pelodictyon group</taxon>
        <taxon>Chlorobium</taxon>
    </lineage>
</organism>
<dbReference type="OrthoDB" id="595323at2"/>
<dbReference type="STRING" id="331678.Cphamn1_0269"/>
<gene>
    <name evidence="2" type="ordered locus">Cphamn1_0269</name>
</gene>
<evidence type="ECO:0000256" key="1">
    <source>
        <dbReference type="SAM" id="Phobius"/>
    </source>
</evidence>
<dbReference type="EMBL" id="CP001101">
    <property type="protein sequence ID" value="ACE03238.1"/>
    <property type="molecule type" value="Genomic_DNA"/>
</dbReference>